<keyword evidence="3" id="KW-0472">Membrane</keyword>
<reference evidence="5 6" key="2">
    <citation type="journal article" date="2015" name="Stand. Genomic Sci.">
        <title>Draft genome sequence of Cellulomonas carbonis T26(T) and comparative analysis of six Cellulomonas genomes.</title>
        <authorList>
            <person name="Zhuang W."/>
            <person name="Zhang S."/>
            <person name="Xia X."/>
            <person name="Wang G."/>
        </authorList>
    </citation>
    <scope>NUCLEOTIDE SEQUENCE [LARGE SCALE GENOMIC DNA]</scope>
    <source>
        <strain evidence="5 6">T26</strain>
    </source>
</reference>
<protein>
    <recommendedName>
        <fullName evidence="4">Response regulatory domain-containing protein</fullName>
    </recommendedName>
</protein>
<organism evidence="5 6">
    <name type="scientific">Cellulomonas carbonis T26</name>
    <dbReference type="NCBI Taxonomy" id="947969"/>
    <lineage>
        <taxon>Bacteria</taxon>
        <taxon>Bacillati</taxon>
        <taxon>Actinomycetota</taxon>
        <taxon>Actinomycetes</taxon>
        <taxon>Micrococcales</taxon>
        <taxon>Cellulomonadaceae</taxon>
        <taxon>Cellulomonas</taxon>
    </lineage>
</organism>
<feature type="compositionally biased region" description="Basic residues" evidence="2">
    <location>
        <begin position="1"/>
        <end position="10"/>
    </location>
</feature>
<evidence type="ECO:0000313" key="6">
    <source>
        <dbReference type="Proteomes" id="UP000029839"/>
    </source>
</evidence>
<dbReference type="EMBL" id="AXCY01000006">
    <property type="protein sequence ID" value="KGM12312.1"/>
    <property type="molecule type" value="Genomic_DNA"/>
</dbReference>
<feature type="domain" description="Response regulatory" evidence="4">
    <location>
        <begin position="219"/>
        <end position="339"/>
    </location>
</feature>
<evidence type="ECO:0000313" key="5">
    <source>
        <dbReference type="EMBL" id="KGM12312.1"/>
    </source>
</evidence>
<dbReference type="PROSITE" id="PS50110">
    <property type="entry name" value="RESPONSE_REGULATORY"/>
    <property type="match status" value="1"/>
</dbReference>
<feature type="compositionally biased region" description="Pro residues" evidence="2">
    <location>
        <begin position="166"/>
        <end position="177"/>
    </location>
</feature>
<evidence type="ECO:0000256" key="2">
    <source>
        <dbReference type="SAM" id="MobiDB-lite"/>
    </source>
</evidence>
<sequence length="447" mass="47207">MPSQPRRARTPRAPTTGAAAPHPARPADAIEAARAALDRLRTSDATGTGSPPRAFVVAGYVVAVLAAAGLVVHTFFEDGLQVTETSVLLLALALLAPFASRLKVIEFGGAKAEWRDDAANGLASAIRVLEAQHAALETAFESLDELAERTRDGGLDAEDRDDAPSSPRPEAPRPQAPRPGAHRPEPTPVPAPPSAPTPSAAARPRGVPPGTAPRTPVRRILWVDDVPMNNAYEVEAIRRLVDVEEVTSTADALELLATGRYGLVISDAVRVEDGVLNDHAAHDLIAAARDVAPGVPVVVYAGDTTLREHGASLREAGAADVVATHVDLTTTVRRMMRQVFEDAARARLDPLVVDGPAELPPELPIDALVEVPMRGRVAVELAGWVRRPKPAAVRGRADRLVPMLTYGAAVAGWIVTPDDVVPPELVAELPAGVEVVSFDELVARLEV</sequence>
<keyword evidence="6" id="KW-1185">Reference proteome</keyword>
<dbReference type="Gene3D" id="3.40.50.2300">
    <property type="match status" value="1"/>
</dbReference>
<feature type="compositionally biased region" description="Pro residues" evidence="2">
    <location>
        <begin position="186"/>
        <end position="196"/>
    </location>
</feature>
<evidence type="ECO:0000259" key="4">
    <source>
        <dbReference type="PROSITE" id="PS50110"/>
    </source>
</evidence>
<keyword evidence="3" id="KW-1133">Transmembrane helix</keyword>
<accession>A0A0A0BXB0</accession>
<dbReference type="CDD" id="cd00156">
    <property type="entry name" value="REC"/>
    <property type="match status" value="1"/>
</dbReference>
<dbReference type="InterPro" id="IPR011006">
    <property type="entry name" value="CheY-like_superfamily"/>
</dbReference>
<gene>
    <name evidence="5" type="ORF">N868_18125</name>
</gene>
<proteinExistence type="predicted"/>
<dbReference type="Proteomes" id="UP000029839">
    <property type="component" value="Unassembled WGS sequence"/>
</dbReference>
<feature type="region of interest" description="Disordered" evidence="2">
    <location>
        <begin position="1"/>
        <end position="26"/>
    </location>
</feature>
<feature type="modified residue" description="4-aspartylphosphate" evidence="1">
    <location>
        <position position="267"/>
    </location>
</feature>
<comment type="caution">
    <text evidence="5">The sequence shown here is derived from an EMBL/GenBank/DDBJ whole genome shotgun (WGS) entry which is preliminary data.</text>
</comment>
<reference evidence="5 6" key="1">
    <citation type="submission" date="2013-08" db="EMBL/GenBank/DDBJ databases">
        <title>Genome sequencing of Cellulomonas carbonis T26.</title>
        <authorList>
            <person name="Chen F."/>
            <person name="Li Y."/>
            <person name="Wang G."/>
        </authorList>
    </citation>
    <scope>NUCLEOTIDE SEQUENCE [LARGE SCALE GENOMIC DNA]</scope>
    <source>
        <strain evidence="5 6">T26</strain>
    </source>
</reference>
<feature type="compositionally biased region" description="Low complexity" evidence="2">
    <location>
        <begin position="11"/>
        <end position="26"/>
    </location>
</feature>
<dbReference type="RefSeq" id="WP_043602778.1">
    <property type="nucleotide sequence ID" value="NZ_AXCY01000006.1"/>
</dbReference>
<keyword evidence="3" id="KW-0812">Transmembrane</keyword>
<dbReference type="SUPFAM" id="SSF52172">
    <property type="entry name" value="CheY-like"/>
    <property type="match status" value="1"/>
</dbReference>
<feature type="region of interest" description="Disordered" evidence="2">
    <location>
        <begin position="151"/>
        <end position="215"/>
    </location>
</feature>
<keyword evidence="1" id="KW-0597">Phosphoprotein</keyword>
<evidence type="ECO:0000256" key="3">
    <source>
        <dbReference type="SAM" id="Phobius"/>
    </source>
</evidence>
<dbReference type="OrthoDB" id="88903at2"/>
<feature type="transmembrane region" description="Helical" evidence="3">
    <location>
        <begin position="54"/>
        <end position="76"/>
    </location>
</feature>
<dbReference type="AlphaFoldDB" id="A0A0A0BXB0"/>
<name>A0A0A0BXB0_9CELL</name>
<evidence type="ECO:0000256" key="1">
    <source>
        <dbReference type="PROSITE-ProRule" id="PRU00169"/>
    </source>
</evidence>
<dbReference type="InterPro" id="IPR001789">
    <property type="entry name" value="Sig_transdc_resp-reg_receiver"/>
</dbReference>
<dbReference type="GO" id="GO:0000160">
    <property type="term" value="P:phosphorelay signal transduction system"/>
    <property type="evidence" value="ECO:0007669"/>
    <property type="project" value="InterPro"/>
</dbReference>